<dbReference type="STRING" id="272562.CA_C0982"/>
<dbReference type="EMBL" id="AE001437">
    <property type="protein sequence ID" value="AAK78958.1"/>
    <property type="molecule type" value="Genomic_DNA"/>
</dbReference>
<name>Q97KD7_CLOAB</name>
<dbReference type="GeneID" id="44997496"/>
<keyword evidence="1" id="KW-0812">Transmembrane</keyword>
<dbReference type="PIR" id="C97021">
    <property type="entry name" value="C97021"/>
</dbReference>
<gene>
    <name evidence="2" type="ordered locus">CA_C0982</name>
</gene>
<proteinExistence type="predicted"/>
<dbReference type="Pfam" id="PF12669">
    <property type="entry name" value="FeoB_associated"/>
    <property type="match status" value="1"/>
</dbReference>
<evidence type="ECO:0000256" key="1">
    <source>
        <dbReference type="SAM" id="Phobius"/>
    </source>
</evidence>
<keyword evidence="1" id="KW-1133">Transmembrane helix</keyword>
<dbReference type="RefSeq" id="WP_010964300.1">
    <property type="nucleotide sequence ID" value="NC_003030.1"/>
</dbReference>
<evidence type="ECO:0008006" key="4">
    <source>
        <dbReference type="Google" id="ProtNLM"/>
    </source>
</evidence>
<organism evidence="2 3">
    <name type="scientific">Clostridium acetobutylicum (strain ATCC 824 / DSM 792 / JCM 1419 / IAM 19013 / LMG 5710 / NBRC 13948 / NRRL B-527 / VKM B-1787 / 2291 / W)</name>
    <dbReference type="NCBI Taxonomy" id="272562"/>
    <lineage>
        <taxon>Bacteria</taxon>
        <taxon>Bacillati</taxon>
        <taxon>Bacillota</taxon>
        <taxon>Clostridia</taxon>
        <taxon>Eubacteriales</taxon>
        <taxon>Clostridiaceae</taxon>
        <taxon>Clostridium</taxon>
    </lineage>
</organism>
<dbReference type="HOGENOM" id="CLU_197468_4_0_9"/>
<accession>Q97KD7</accession>
<keyword evidence="3" id="KW-1185">Reference proteome</keyword>
<sequence>MIIEIIITLLIISAALYVFYKNFKKGAKGECNCCSGSKSCSNCLPHKEIK</sequence>
<dbReference type="AlphaFoldDB" id="Q97KD7"/>
<protein>
    <recommendedName>
        <fullName evidence="4">FeoB-associated Cys-rich membrane protein</fullName>
    </recommendedName>
</protein>
<dbReference type="PATRIC" id="fig|272562.8.peg.1191"/>
<feature type="transmembrane region" description="Helical" evidence="1">
    <location>
        <begin position="6"/>
        <end position="23"/>
    </location>
</feature>
<dbReference type="Proteomes" id="UP000000814">
    <property type="component" value="Chromosome"/>
</dbReference>
<evidence type="ECO:0000313" key="2">
    <source>
        <dbReference type="EMBL" id="AAK78958.1"/>
    </source>
</evidence>
<dbReference type="KEGG" id="cac:CA_C0982"/>
<reference evidence="2 3" key="1">
    <citation type="journal article" date="2001" name="J. Bacteriol.">
        <title>Genome sequence and comparative analysis of the solvent-producing bacterium Clostridium acetobutylicum.</title>
        <authorList>
            <person name="Nolling J."/>
            <person name="Breton G."/>
            <person name="Omelchenko M.V."/>
            <person name="Makarova K.S."/>
            <person name="Zeng Q."/>
            <person name="Gibson R."/>
            <person name="Lee H.M."/>
            <person name="Dubois J."/>
            <person name="Qiu D."/>
            <person name="Hitti J."/>
            <person name="Wolf Y.I."/>
            <person name="Tatusov R.L."/>
            <person name="Sabathe F."/>
            <person name="Doucette-Stamm L."/>
            <person name="Soucaille P."/>
            <person name="Daly M.J."/>
            <person name="Bennett G.N."/>
            <person name="Koonin E.V."/>
            <person name="Smith D.R."/>
        </authorList>
    </citation>
    <scope>NUCLEOTIDE SEQUENCE [LARGE SCALE GENOMIC DNA]</scope>
    <source>
        <strain evidence="3">ATCC 824 / DSM 792 / JCM 1419 / LMG 5710 / VKM B-1787</strain>
    </source>
</reference>
<keyword evidence="1" id="KW-0472">Membrane</keyword>
<evidence type="ECO:0000313" key="3">
    <source>
        <dbReference type="Proteomes" id="UP000000814"/>
    </source>
</evidence>